<evidence type="ECO:0000256" key="3">
    <source>
        <dbReference type="ARBA" id="ARBA00022490"/>
    </source>
</evidence>
<dbReference type="Proteomes" id="UP000515264">
    <property type="component" value="Chromosome 1"/>
</dbReference>
<dbReference type="Pfam" id="PF09701">
    <property type="entry name" value="Cas_Cmr5"/>
    <property type="match status" value="1"/>
</dbReference>
<organism evidence="6 7">
    <name type="scientific">Vibrio spartinae</name>
    <dbReference type="NCBI Taxonomy" id="1918945"/>
    <lineage>
        <taxon>Bacteria</taxon>
        <taxon>Pseudomonadati</taxon>
        <taxon>Pseudomonadota</taxon>
        <taxon>Gammaproteobacteria</taxon>
        <taxon>Vibrionales</taxon>
        <taxon>Vibrionaceae</taxon>
        <taxon>Vibrio</taxon>
    </lineage>
</organism>
<dbReference type="InterPro" id="IPR010160">
    <property type="entry name" value="CRISPR-assoc_prot_Cmr5"/>
</dbReference>
<evidence type="ECO:0000256" key="2">
    <source>
        <dbReference type="ARBA" id="ARBA00006161"/>
    </source>
</evidence>
<dbReference type="SUPFAM" id="SSF158568">
    <property type="entry name" value="AF1862-like"/>
    <property type="match status" value="1"/>
</dbReference>
<evidence type="ECO:0000256" key="5">
    <source>
        <dbReference type="ARBA" id="ARBA00030001"/>
    </source>
</evidence>
<keyword evidence="3" id="KW-0963">Cytoplasm</keyword>
<evidence type="ECO:0000256" key="1">
    <source>
        <dbReference type="ARBA" id="ARBA00004496"/>
    </source>
</evidence>
<dbReference type="NCBIfam" id="TIGR01881">
    <property type="entry name" value="cas_Cmr5"/>
    <property type="match status" value="1"/>
</dbReference>
<proteinExistence type="inferred from homology"/>
<evidence type="ECO:0000313" key="6">
    <source>
        <dbReference type="EMBL" id="QMV15991.1"/>
    </source>
</evidence>
<evidence type="ECO:0000313" key="7">
    <source>
        <dbReference type="Proteomes" id="UP000515264"/>
    </source>
</evidence>
<dbReference type="RefSeq" id="WP_182287942.1">
    <property type="nucleotide sequence ID" value="NZ_CP046268.1"/>
</dbReference>
<keyword evidence="7" id="KW-1185">Reference proteome</keyword>
<name>A0ABX6R383_9VIBR</name>
<protein>
    <recommendedName>
        <fullName evidence="5">CRISPR type III-B/RAMP module-associated protein Cmr5</fullName>
    </recommendedName>
</protein>
<evidence type="ECO:0000256" key="4">
    <source>
        <dbReference type="ARBA" id="ARBA00023118"/>
    </source>
</evidence>
<gene>
    <name evidence="6" type="ORF">Vspart_03365</name>
</gene>
<keyword evidence="4" id="KW-0051">Antiviral defense</keyword>
<comment type="similarity">
    <text evidence="2">Belongs to the CRISPR system Cmr5 family.</text>
</comment>
<sequence length="143" mass="16338">MSEILLSHQRAMHCYQQINSDLKIADKDTLKGYETTVAGMPAFLRNNGLLHFIAFLTQNSDHTAYKFCLDALEQWLTKQSWTDYMADGKKTLYQYLLEHETMTVQEHIAIENEINELLVWLKSLLRAISAQQPQGTSSAGGQE</sequence>
<dbReference type="Gene3D" id="1.10.520.30">
    <property type="entry name" value="AF1862-like domain"/>
    <property type="match status" value="1"/>
</dbReference>
<comment type="subcellular location">
    <subcellularLocation>
        <location evidence="1">Cytoplasm</location>
    </subcellularLocation>
</comment>
<reference evidence="6 7" key="1">
    <citation type="journal article" date="2020" name="J. Nat. Prod.">
        <title>Genomics-Metabolomics Profiling Disclosed Marine Vibrio spartinae 3.6 as a Producer of a New Branched Side Chain Prodigiosin.</title>
        <authorList>
            <person name="Vitale G.A."/>
            <person name="Sciarretta M."/>
            <person name="Palma Esposito F."/>
            <person name="January G.G."/>
            <person name="Giaccio M."/>
            <person name="Bunk B."/>
            <person name="Sproer C."/>
            <person name="Bajerski F."/>
            <person name="Power D."/>
            <person name="Festa C."/>
            <person name="Monti M.C."/>
            <person name="D'Auria M.V."/>
            <person name="de Pascale D."/>
        </authorList>
    </citation>
    <scope>NUCLEOTIDE SEQUENCE [LARGE SCALE GENOMIC DNA]</scope>
    <source>
        <strain evidence="6 7">3.6</strain>
    </source>
</reference>
<accession>A0ABX6R383</accession>
<dbReference type="InterPro" id="IPR023101">
    <property type="entry name" value="AF1862-like_dom_sf"/>
</dbReference>
<dbReference type="EMBL" id="CP046268">
    <property type="protein sequence ID" value="QMV15991.1"/>
    <property type="molecule type" value="Genomic_DNA"/>
</dbReference>